<name>A0A2M4B6P3_9DIPT</name>
<dbReference type="AlphaFoldDB" id="A0A2M4B6P3"/>
<reference evidence="1" key="1">
    <citation type="submission" date="2018-01" db="EMBL/GenBank/DDBJ databases">
        <title>An insight into the sialome of Amazonian anophelines.</title>
        <authorList>
            <person name="Ribeiro J.M."/>
            <person name="Scarpassa V."/>
            <person name="Calvo E."/>
        </authorList>
    </citation>
    <scope>NUCLEOTIDE SEQUENCE</scope>
    <source>
        <tissue evidence="1">Salivary glands</tissue>
    </source>
</reference>
<evidence type="ECO:0000313" key="1">
    <source>
        <dbReference type="EMBL" id="MBW48706.1"/>
    </source>
</evidence>
<dbReference type="EMBL" id="GGFK01015385">
    <property type="protein sequence ID" value="MBW48706.1"/>
    <property type="molecule type" value="Transcribed_RNA"/>
</dbReference>
<organism evidence="1">
    <name type="scientific">Anopheles triannulatus</name>
    <dbReference type="NCBI Taxonomy" id="58253"/>
    <lineage>
        <taxon>Eukaryota</taxon>
        <taxon>Metazoa</taxon>
        <taxon>Ecdysozoa</taxon>
        <taxon>Arthropoda</taxon>
        <taxon>Hexapoda</taxon>
        <taxon>Insecta</taxon>
        <taxon>Pterygota</taxon>
        <taxon>Neoptera</taxon>
        <taxon>Endopterygota</taxon>
        <taxon>Diptera</taxon>
        <taxon>Nematocera</taxon>
        <taxon>Culicoidea</taxon>
        <taxon>Culicidae</taxon>
        <taxon>Anophelinae</taxon>
        <taxon>Anopheles</taxon>
    </lineage>
</organism>
<sequence length="80" mass="8214">MTAVVPATFGTTALFVSSAPRFVTTAALMLSSRSPRSLLSEHDTEPTETTVGALVVCADAWPTNCGCTDAACPCPCSICC</sequence>
<protein>
    <submittedName>
        <fullName evidence="1">Putative secreted protein</fullName>
    </submittedName>
</protein>
<accession>A0A2M4B6P3</accession>
<proteinExistence type="predicted"/>